<dbReference type="GeneID" id="87841688"/>
<comment type="caution">
    <text evidence="2">The sequence shown here is derived from an EMBL/GenBank/DDBJ whole genome shotgun (WGS) entry which is preliminary data.</text>
</comment>
<keyword evidence="1" id="KW-1133">Transmembrane helix</keyword>
<organism evidence="2 3">
    <name type="scientific">Chaetomium fimeti</name>
    <dbReference type="NCBI Taxonomy" id="1854472"/>
    <lineage>
        <taxon>Eukaryota</taxon>
        <taxon>Fungi</taxon>
        <taxon>Dikarya</taxon>
        <taxon>Ascomycota</taxon>
        <taxon>Pezizomycotina</taxon>
        <taxon>Sordariomycetes</taxon>
        <taxon>Sordariomycetidae</taxon>
        <taxon>Sordariales</taxon>
        <taxon>Chaetomiaceae</taxon>
        <taxon>Chaetomium</taxon>
    </lineage>
</organism>
<protein>
    <submittedName>
        <fullName evidence="2">Ca2+ regulator and membrane fusion protein Fig1-domain-containing protein</fullName>
    </submittedName>
</protein>
<dbReference type="PANTHER" id="PTHR28092:SF1">
    <property type="entry name" value="FACTOR-INDUCED GENE 1 PROTEIN"/>
    <property type="match status" value="1"/>
</dbReference>
<evidence type="ECO:0000313" key="2">
    <source>
        <dbReference type="EMBL" id="KAK3291083.1"/>
    </source>
</evidence>
<name>A0AAE0H6W6_9PEZI</name>
<dbReference type="RefSeq" id="XP_062654597.1">
    <property type="nucleotide sequence ID" value="XM_062804740.1"/>
</dbReference>
<dbReference type="GO" id="GO:0016020">
    <property type="term" value="C:membrane"/>
    <property type="evidence" value="ECO:0007669"/>
    <property type="project" value="InterPro"/>
</dbReference>
<reference evidence="2" key="1">
    <citation type="journal article" date="2023" name="Mol. Phylogenet. Evol.">
        <title>Genome-scale phylogeny and comparative genomics of the fungal order Sordariales.</title>
        <authorList>
            <person name="Hensen N."/>
            <person name="Bonometti L."/>
            <person name="Westerberg I."/>
            <person name="Brannstrom I.O."/>
            <person name="Guillou S."/>
            <person name="Cros-Aarteil S."/>
            <person name="Calhoun S."/>
            <person name="Haridas S."/>
            <person name="Kuo A."/>
            <person name="Mondo S."/>
            <person name="Pangilinan J."/>
            <person name="Riley R."/>
            <person name="LaButti K."/>
            <person name="Andreopoulos B."/>
            <person name="Lipzen A."/>
            <person name="Chen C."/>
            <person name="Yan M."/>
            <person name="Daum C."/>
            <person name="Ng V."/>
            <person name="Clum A."/>
            <person name="Steindorff A."/>
            <person name="Ohm R.A."/>
            <person name="Martin F."/>
            <person name="Silar P."/>
            <person name="Natvig D.O."/>
            <person name="Lalanne C."/>
            <person name="Gautier V."/>
            <person name="Ament-Velasquez S.L."/>
            <person name="Kruys A."/>
            <person name="Hutchinson M.I."/>
            <person name="Powell A.J."/>
            <person name="Barry K."/>
            <person name="Miller A.N."/>
            <person name="Grigoriev I.V."/>
            <person name="Debuchy R."/>
            <person name="Gladieux P."/>
            <person name="Hiltunen Thoren M."/>
            <person name="Johannesson H."/>
        </authorList>
    </citation>
    <scope>NUCLEOTIDE SEQUENCE</scope>
    <source>
        <strain evidence="2">CBS 168.71</strain>
    </source>
</reference>
<dbReference type="Pfam" id="PF12351">
    <property type="entry name" value="Fig1"/>
    <property type="match status" value="1"/>
</dbReference>
<dbReference type="PANTHER" id="PTHR28092">
    <property type="entry name" value="FACTOR-INDUCED GENE 1 PROTEIN"/>
    <property type="match status" value="1"/>
</dbReference>
<keyword evidence="1" id="KW-0472">Membrane</keyword>
<gene>
    <name evidence="2" type="ORF">B0H64DRAFT_409779</name>
</gene>
<dbReference type="Proteomes" id="UP001278766">
    <property type="component" value="Unassembled WGS sequence"/>
</dbReference>
<dbReference type="AlphaFoldDB" id="A0AAE0H6W6"/>
<dbReference type="GO" id="GO:0000747">
    <property type="term" value="P:conjugation with cellular fusion"/>
    <property type="evidence" value="ECO:0007669"/>
    <property type="project" value="TreeGrafter"/>
</dbReference>
<evidence type="ECO:0000313" key="3">
    <source>
        <dbReference type="Proteomes" id="UP001278766"/>
    </source>
</evidence>
<proteinExistence type="predicted"/>
<reference evidence="2" key="2">
    <citation type="submission" date="2023-06" db="EMBL/GenBank/DDBJ databases">
        <authorList>
            <consortium name="Lawrence Berkeley National Laboratory"/>
            <person name="Haridas S."/>
            <person name="Hensen N."/>
            <person name="Bonometti L."/>
            <person name="Westerberg I."/>
            <person name="Brannstrom I.O."/>
            <person name="Guillou S."/>
            <person name="Cros-Aarteil S."/>
            <person name="Calhoun S."/>
            <person name="Kuo A."/>
            <person name="Mondo S."/>
            <person name="Pangilinan J."/>
            <person name="Riley R."/>
            <person name="Labutti K."/>
            <person name="Andreopoulos B."/>
            <person name="Lipzen A."/>
            <person name="Chen C."/>
            <person name="Yanf M."/>
            <person name="Daum C."/>
            <person name="Ng V."/>
            <person name="Clum A."/>
            <person name="Steindorff A."/>
            <person name="Ohm R."/>
            <person name="Martin F."/>
            <person name="Silar P."/>
            <person name="Natvig D."/>
            <person name="Lalanne C."/>
            <person name="Gautier V."/>
            <person name="Ament-Velasquez S.L."/>
            <person name="Kruys A."/>
            <person name="Hutchinson M.I."/>
            <person name="Powell A.J."/>
            <person name="Barry K."/>
            <person name="Miller A.N."/>
            <person name="Grigoriev I.V."/>
            <person name="Debuchy R."/>
            <person name="Gladieux P."/>
            <person name="Thoren M.H."/>
            <person name="Johannesson H."/>
        </authorList>
    </citation>
    <scope>NUCLEOTIDE SEQUENCE</scope>
    <source>
        <strain evidence="2">CBS 168.71</strain>
    </source>
</reference>
<feature type="transmembrane region" description="Helical" evidence="1">
    <location>
        <begin position="171"/>
        <end position="193"/>
    </location>
</feature>
<dbReference type="InterPro" id="IPR033481">
    <property type="entry name" value="Dni1/Fig1"/>
</dbReference>
<feature type="transmembrane region" description="Helical" evidence="1">
    <location>
        <begin position="205"/>
        <end position="229"/>
    </location>
</feature>
<dbReference type="EMBL" id="JAUEPN010000010">
    <property type="protein sequence ID" value="KAK3291083.1"/>
    <property type="molecule type" value="Genomic_DNA"/>
</dbReference>
<keyword evidence="3" id="KW-1185">Reference proteome</keyword>
<dbReference type="GO" id="GO:0043332">
    <property type="term" value="C:mating projection tip"/>
    <property type="evidence" value="ECO:0007669"/>
    <property type="project" value="TreeGrafter"/>
</dbReference>
<accession>A0AAE0H6W6</accession>
<sequence>MVRNAVSYFSLEVRRRVVSLHRPVQLLSCAATVLSCLLLSGCTSAPLLANIYVVSFASTGPPTATASWTTSEPSTTEFSPVEVRVGYFSLCTRAENQVHWICGDQLGNPFRGTPDPWDLYKKAENYRTQVISPIFPIISLALNLASITIVSSFPITRTNEPLSVRERKTRAIVIALPITAIVTVIVTFVAALWQHTTAATASPLVRYLSSSALTCVVGPAGTTFVWLIFGTSLVTGSMLCRASLTISLDNVEDDSTLTTQSRINSWLSERERVSSS</sequence>
<keyword evidence="1" id="KW-0812">Transmembrane</keyword>
<feature type="transmembrane region" description="Helical" evidence="1">
    <location>
        <begin position="130"/>
        <end position="150"/>
    </location>
</feature>
<evidence type="ECO:0000256" key="1">
    <source>
        <dbReference type="SAM" id="Phobius"/>
    </source>
</evidence>